<gene>
    <name evidence="1" type="ORF">CAEBREN_22164</name>
</gene>
<dbReference type="InterPro" id="IPR004987">
    <property type="entry name" value="DUF272"/>
</dbReference>
<organism evidence="2">
    <name type="scientific">Caenorhabditis brenneri</name>
    <name type="common">Nematode worm</name>
    <dbReference type="NCBI Taxonomy" id="135651"/>
    <lineage>
        <taxon>Eukaryota</taxon>
        <taxon>Metazoa</taxon>
        <taxon>Ecdysozoa</taxon>
        <taxon>Nematoda</taxon>
        <taxon>Chromadorea</taxon>
        <taxon>Rhabditida</taxon>
        <taxon>Rhabditina</taxon>
        <taxon>Rhabditomorpha</taxon>
        <taxon>Rhabditoidea</taxon>
        <taxon>Rhabditidae</taxon>
        <taxon>Peloderinae</taxon>
        <taxon>Caenorhabditis</taxon>
    </lineage>
</organism>
<dbReference type="FunCoup" id="G0NW32">
    <property type="interactions" value="1552"/>
</dbReference>
<dbReference type="OMA" id="LWICDNH"/>
<dbReference type="OrthoDB" id="5843428at2759"/>
<proteinExistence type="predicted"/>
<dbReference type="PANTHER" id="PTHR21516">
    <property type="entry name" value="AAA_LID_7 DOMAIN-CONTAINING PROTEIN-RELATED-RELATED"/>
    <property type="match status" value="1"/>
</dbReference>
<evidence type="ECO:0000313" key="1">
    <source>
        <dbReference type="EMBL" id="EGT38567.1"/>
    </source>
</evidence>
<dbReference type="Pfam" id="PF03312">
    <property type="entry name" value="DUF272"/>
    <property type="match status" value="1"/>
</dbReference>
<reference evidence="2" key="1">
    <citation type="submission" date="2011-07" db="EMBL/GenBank/DDBJ databases">
        <authorList>
            <consortium name="Caenorhabditis brenneri Sequencing and Analysis Consortium"/>
            <person name="Wilson R.K."/>
        </authorList>
    </citation>
    <scope>NUCLEOTIDE SEQUENCE [LARGE SCALE GENOMIC DNA]</scope>
    <source>
        <strain evidence="2">PB2801</strain>
    </source>
</reference>
<dbReference type="HOGENOM" id="CLU_122994_0_0_1"/>
<dbReference type="PANTHER" id="PTHR21516:SF4">
    <property type="entry name" value="AAA_LID_7 DOMAIN-CONTAINING PROTEIN-RELATED"/>
    <property type="match status" value="1"/>
</dbReference>
<evidence type="ECO:0000313" key="2">
    <source>
        <dbReference type="Proteomes" id="UP000008068"/>
    </source>
</evidence>
<dbReference type="InParanoid" id="G0NW32"/>
<dbReference type="eggNOG" id="ENOG502RT63">
    <property type="taxonomic scope" value="Eukaryota"/>
</dbReference>
<keyword evidence="2" id="KW-1185">Reference proteome</keyword>
<protein>
    <submittedName>
        <fullName evidence="1">Uncharacterized protein</fullName>
    </submittedName>
</protein>
<dbReference type="STRING" id="135651.G0NW32"/>
<name>G0NW32_CAEBE</name>
<dbReference type="AlphaFoldDB" id="G0NW32"/>
<sequence length="190" mass="21171">MKYCAEVKEKVNEVATPSLTSTANNVIVGAGFAPAAPSSSSNRDGKKIMNAFVHSVMKKGDLNTHFLWICDNHQNSIFTSKVHNLAVGHFFEGIFEEKMNAKSKWQCVKYVKGINALLEGSVVGNKIQLKTKISRYHGSEGREFPTVYAEHFGTIIDNKKKLPENCDGRFITTQLCKVGSDFEWVVIELI</sequence>
<dbReference type="EMBL" id="GL379960">
    <property type="protein sequence ID" value="EGT38567.1"/>
    <property type="molecule type" value="Genomic_DNA"/>
</dbReference>
<accession>G0NW32</accession>
<dbReference type="Proteomes" id="UP000008068">
    <property type="component" value="Unassembled WGS sequence"/>
</dbReference>